<evidence type="ECO:0000256" key="1">
    <source>
        <dbReference type="ARBA" id="ARBA00003273"/>
    </source>
</evidence>
<name>A0A1N6U4K3_9BACT</name>
<proteinExistence type="inferred from homology"/>
<feature type="transmembrane region" description="Helical" evidence="9">
    <location>
        <begin position="479"/>
        <end position="499"/>
    </location>
</feature>
<dbReference type="STRING" id="1077936.SAMN05421545_0674"/>
<feature type="transmembrane region" description="Helical" evidence="9">
    <location>
        <begin position="330"/>
        <end position="348"/>
    </location>
</feature>
<comment type="subcellular location">
    <subcellularLocation>
        <location evidence="2">Vacuole membrane</location>
        <topology evidence="2">Multi-pass membrane protein</topology>
    </subcellularLocation>
</comment>
<keyword evidence="9" id="KW-0812">Transmembrane</keyword>
<dbReference type="GO" id="GO:0005774">
    <property type="term" value="C:vacuolar membrane"/>
    <property type="evidence" value="ECO:0007669"/>
    <property type="project" value="UniProtKB-SubCell"/>
</dbReference>
<dbReference type="GO" id="GO:0004180">
    <property type="term" value="F:carboxypeptidase activity"/>
    <property type="evidence" value="ECO:0007669"/>
    <property type="project" value="UniProtKB-KW"/>
</dbReference>
<evidence type="ECO:0000256" key="5">
    <source>
        <dbReference type="ARBA" id="ARBA00022554"/>
    </source>
</evidence>
<feature type="transmembrane region" description="Helical" evidence="9">
    <location>
        <begin position="403"/>
        <end position="422"/>
    </location>
</feature>
<accession>A0A1N6U4K3</accession>
<comment type="function">
    <text evidence="1">May be involved in vacuolar sorting and osmoregulation.</text>
</comment>
<dbReference type="Proteomes" id="UP000185924">
    <property type="component" value="Unassembled WGS sequence"/>
</dbReference>
<gene>
    <name evidence="11" type="ORF">SAMN05421545_0674</name>
</gene>
<evidence type="ECO:0000259" key="10">
    <source>
        <dbReference type="Pfam" id="PF04389"/>
    </source>
</evidence>
<dbReference type="AlphaFoldDB" id="A0A1N6U4K3"/>
<feature type="transmembrane region" description="Helical" evidence="9">
    <location>
        <begin position="454"/>
        <end position="472"/>
    </location>
</feature>
<keyword evidence="11" id="KW-0121">Carboxypeptidase</keyword>
<dbReference type="PANTHER" id="PTHR12147:SF58">
    <property type="entry name" value="VACUOLAR MEMBRANE PROTEASE"/>
    <property type="match status" value="1"/>
</dbReference>
<keyword evidence="11" id="KW-0645">Protease</keyword>
<dbReference type="GO" id="GO:0006508">
    <property type="term" value="P:proteolysis"/>
    <property type="evidence" value="ECO:0007669"/>
    <property type="project" value="InterPro"/>
</dbReference>
<feature type="transmembrane region" description="Helical" evidence="9">
    <location>
        <begin position="355"/>
        <end position="383"/>
    </location>
</feature>
<comment type="similarity">
    <text evidence="3">Belongs to the peptidase M28 family.</text>
</comment>
<feature type="domain" description="Peptidase M28" evidence="10">
    <location>
        <begin position="106"/>
        <end position="295"/>
    </location>
</feature>
<organism evidence="11 12">
    <name type="scientific">Pontibacter lucknowensis</name>
    <dbReference type="NCBI Taxonomy" id="1077936"/>
    <lineage>
        <taxon>Bacteria</taxon>
        <taxon>Pseudomonadati</taxon>
        <taxon>Bacteroidota</taxon>
        <taxon>Cytophagia</taxon>
        <taxon>Cytophagales</taxon>
        <taxon>Hymenobacteraceae</taxon>
        <taxon>Pontibacter</taxon>
    </lineage>
</organism>
<dbReference type="GO" id="GO:0008235">
    <property type="term" value="F:metalloexopeptidase activity"/>
    <property type="evidence" value="ECO:0007669"/>
    <property type="project" value="InterPro"/>
</dbReference>
<feature type="transmembrane region" description="Helical" evidence="9">
    <location>
        <begin position="545"/>
        <end position="564"/>
    </location>
</feature>
<evidence type="ECO:0000313" key="11">
    <source>
        <dbReference type="EMBL" id="SIQ60500.1"/>
    </source>
</evidence>
<feature type="transmembrane region" description="Helical" evidence="9">
    <location>
        <begin position="505"/>
        <end position="533"/>
    </location>
</feature>
<reference evidence="12" key="1">
    <citation type="submission" date="2017-01" db="EMBL/GenBank/DDBJ databases">
        <authorList>
            <person name="Varghese N."/>
            <person name="Submissions S."/>
        </authorList>
    </citation>
    <scope>NUCLEOTIDE SEQUENCE [LARGE SCALE GENOMIC DNA]</scope>
    <source>
        <strain evidence="12">DM9</strain>
    </source>
</reference>
<dbReference type="SUPFAM" id="SSF53187">
    <property type="entry name" value="Zn-dependent exopeptidases"/>
    <property type="match status" value="1"/>
</dbReference>
<dbReference type="OrthoDB" id="9778250at2"/>
<dbReference type="EMBL" id="FTNM01000001">
    <property type="protein sequence ID" value="SIQ60500.1"/>
    <property type="molecule type" value="Genomic_DNA"/>
</dbReference>
<dbReference type="InterPro" id="IPR007484">
    <property type="entry name" value="Peptidase_M28"/>
</dbReference>
<evidence type="ECO:0000256" key="2">
    <source>
        <dbReference type="ARBA" id="ARBA00004128"/>
    </source>
</evidence>
<keyword evidence="12" id="KW-1185">Reference proteome</keyword>
<protein>
    <recommendedName>
        <fullName evidence="4">Vacuolar membrane protease</fullName>
    </recommendedName>
    <alternativeName>
        <fullName evidence="8">FXNA-related family protease 1</fullName>
    </alternativeName>
</protein>
<evidence type="ECO:0000256" key="7">
    <source>
        <dbReference type="ARBA" id="ARBA00023180"/>
    </source>
</evidence>
<keyword evidence="7" id="KW-0325">Glycoprotein</keyword>
<dbReference type="PANTHER" id="PTHR12147">
    <property type="entry name" value="METALLOPEPTIDASE M28 FAMILY MEMBER"/>
    <property type="match status" value="1"/>
</dbReference>
<keyword evidence="9" id="KW-0472">Membrane</keyword>
<evidence type="ECO:0000313" key="12">
    <source>
        <dbReference type="Proteomes" id="UP000185924"/>
    </source>
</evidence>
<dbReference type="Gene3D" id="3.40.630.10">
    <property type="entry name" value="Zn peptidases"/>
    <property type="match status" value="1"/>
</dbReference>
<keyword evidence="6 9" id="KW-1133">Transmembrane helix</keyword>
<dbReference type="Pfam" id="PF04389">
    <property type="entry name" value="Peptidase_M28"/>
    <property type="match status" value="1"/>
</dbReference>
<evidence type="ECO:0000256" key="9">
    <source>
        <dbReference type="SAM" id="Phobius"/>
    </source>
</evidence>
<evidence type="ECO:0000256" key="3">
    <source>
        <dbReference type="ARBA" id="ARBA00010918"/>
    </source>
</evidence>
<dbReference type="InterPro" id="IPR045175">
    <property type="entry name" value="M28_fam"/>
</dbReference>
<evidence type="ECO:0000256" key="6">
    <source>
        <dbReference type="ARBA" id="ARBA00022989"/>
    </source>
</evidence>
<keyword evidence="5" id="KW-0926">Vacuole</keyword>
<sequence length="771" mass="84629">MSKRPYLVSLFLLIALVGLSVYSVSLMRPPEALPADAPAADFSAERAMAHVRRVASQPHAMGTPGHAEVRRYLLKQMEMLGMQPEVQEEVIVNQVGDANNVGYVYNLLGRIKGTQAGGKAVLVMAHYDSQPNTPGAGDDGAGIAAMLETARALQMGEPLQHDVIFLMTDGEEYGLYGAKAFLKHPWAQKVGVVVNVEARGNAGPSMTFEISPENGWIVEQFAEAAPYPFASSMMYEVYRNLPNNTDFTVFRDAGYTGVNSAFIDGFVHYHKMTDSPENLDRNSLQHHGSNMLALVRHLGNISLDNTRAQDKIFFNPAGSWLVHYPAGWNLLWAVLTTVLLLACIVVGVRRKAFSVVQLIGGFIGFLLVVGIVAGLTFPITGFVKGMLPYSHDINGVYGAGQFFMGYLLLALGLMLLLSWLLLRWVSVFALAMGVCLLWFALMVAALLLVPAAAYLFMFPLLFCLLAMLVLFLRDLHQQPVGWAYALVLLAGIVPAIFMLMPLVRFLFVVFALQMPVATVVTLLLLAGLAIPLLVTIERSFGWRTLPLLPAFLLFAGGIQLFRAIEAEKPSPEQPLHSHVSYYLNADDSVAVWASAYQRTDDWNRQFFPNPSTGALTEIYPMAARQYLKNEAEPIPVQAPVASLVNEGIAPGERVLTIRLQSPRGAAHLDLVLQPSEEDGMLGASLNGEALTLGPMETAQGPVYFAKVHGLPDAKEVELEVRLKQSISLQLYLYDVSIGLPQQLVRQPMPAHVIPEQGRESNLTLVRKSYRF</sequence>
<keyword evidence="11" id="KW-0378">Hydrolase</keyword>
<evidence type="ECO:0000256" key="8">
    <source>
        <dbReference type="ARBA" id="ARBA00031512"/>
    </source>
</evidence>
<evidence type="ECO:0000256" key="4">
    <source>
        <dbReference type="ARBA" id="ARBA00017435"/>
    </source>
</evidence>
<feature type="transmembrane region" description="Helical" evidence="9">
    <location>
        <begin position="427"/>
        <end position="448"/>
    </location>
</feature>
<dbReference type="RefSeq" id="WP_076421029.1">
    <property type="nucleotide sequence ID" value="NZ_FTNM01000001.1"/>
</dbReference>